<evidence type="ECO:0000313" key="2">
    <source>
        <dbReference type="Proteomes" id="UP000182130"/>
    </source>
</evidence>
<evidence type="ECO:0008006" key="3">
    <source>
        <dbReference type="Google" id="ProtNLM"/>
    </source>
</evidence>
<gene>
    <name evidence="1" type="ORF">SAMN05216555_1167</name>
</gene>
<dbReference type="AlphaFoldDB" id="A0A1G8W979"/>
<accession>A0A1G8W979</accession>
<dbReference type="RefSeq" id="WP_074590768.1">
    <property type="nucleotide sequence ID" value="NZ_FNEI01000016.1"/>
</dbReference>
<dbReference type="Proteomes" id="UP000182130">
    <property type="component" value="Unassembled WGS sequence"/>
</dbReference>
<dbReference type="EMBL" id="FNEI01000016">
    <property type="protein sequence ID" value="SDJ74841.1"/>
    <property type="molecule type" value="Genomic_DNA"/>
</dbReference>
<proteinExistence type="predicted"/>
<dbReference type="STRING" id="1045773.SAMN05216555_1167"/>
<dbReference type="OrthoDB" id="3873597at2"/>
<organism evidence="1 2">
    <name type="scientific">Arthrobacter cupressi</name>
    <dbReference type="NCBI Taxonomy" id="1045773"/>
    <lineage>
        <taxon>Bacteria</taxon>
        <taxon>Bacillati</taxon>
        <taxon>Actinomycetota</taxon>
        <taxon>Actinomycetes</taxon>
        <taxon>Micrococcales</taxon>
        <taxon>Micrococcaceae</taxon>
        <taxon>Arthrobacter</taxon>
    </lineage>
</organism>
<protein>
    <recommendedName>
        <fullName evidence="3">Protein ImuA</fullName>
    </recommendedName>
</protein>
<sequence>MPAALPDLPPGPLRSSPGEDLQAKIHLMQGRRTREHSFPVLPVLKGVLPGGLRPGAVYSLQGSMSLAMALLAGPSQQGAWCGVVGLPDFGIEAAAGFGIALERLVLVPDPGERWMQALAALADVLPVVLSRAPARTAPAEAARLGARLRERGSVLLVAGHWPQSEAILRVSSHEWEGLGKGHGHLARQELLLEVALRGASRSAVVDLSGTIPEDASAYRIGA</sequence>
<evidence type="ECO:0000313" key="1">
    <source>
        <dbReference type="EMBL" id="SDJ74841.1"/>
    </source>
</evidence>
<name>A0A1G8W979_9MICC</name>
<keyword evidence="2" id="KW-1185">Reference proteome</keyword>
<reference evidence="2" key="1">
    <citation type="submission" date="2016-10" db="EMBL/GenBank/DDBJ databases">
        <authorList>
            <person name="Varghese N."/>
            <person name="Submissions S."/>
        </authorList>
    </citation>
    <scope>NUCLEOTIDE SEQUENCE [LARGE SCALE GENOMIC DNA]</scope>
    <source>
        <strain evidence="2">CGMCC 1.10783</strain>
    </source>
</reference>